<dbReference type="SUPFAM" id="SSF52096">
    <property type="entry name" value="ClpP/crotonase"/>
    <property type="match status" value="1"/>
</dbReference>
<proteinExistence type="inferred from homology"/>
<evidence type="ECO:0000313" key="3">
    <source>
        <dbReference type="Proteomes" id="UP000467006"/>
    </source>
</evidence>
<dbReference type="InterPro" id="IPR029045">
    <property type="entry name" value="ClpP/crotonase-like_dom_sf"/>
</dbReference>
<dbReference type="AlphaFoldDB" id="A0A7I7K3D5"/>
<dbReference type="CDD" id="cd06558">
    <property type="entry name" value="crotonase-like"/>
    <property type="match status" value="1"/>
</dbReference>
<dbReference type="Pfam" id="PF00378">
    <property type="entry name" value="ECH_1"/>
    <property type="match status" value="1"/>
</dbReference>
<dbReference type="Proteomes" id="UP000467006">
    <property type="component" value="Chromosome"/>
</dbReference>
<comment type="similarity">
    <text evidence="1">Belongs to the enoyl-CoA hydratase/isomerase family.</text>
</comment>
<accession>A0A7I7K3D5</accession>
<evidence type="ECO:0000313" key="2">
    <source>
        <dbReference type="EMBL" id="BBX18068.1"/>
    </source>
</evidence>
<dbReference type="GO" id="GO:0003824">
    <property type="term" value="F:catalytic activity"/>
    <property type="evidence" value="ECO:0007669"/>
    <property type="project" value="UniProtKB-ARBA"/>
</dbReference>
<name>A0A7I7K3D5_9MYCO</name>
<dbReference type="EMBL" id="AP022563">
    <property type="protein sequence ID" value="BBX18068.1"/>
    <property type="molecule type" value="Genomic_DNA"/>
</dbReference>
<dbReference type="InterPro" id="IPR001753">
    <property type="entry name" value="Enoyl-CoA_hydra/iso"/>
</dbReference>
<dbReference type="Gene3D" id="3.90.226.10">
    <property type="entry name" value="2-enoyl-CoA Hydratase, Chain A, domain 1"/>
    <property type="match status" value="1"/>
</dbReference>
<protein>
    <submittedName>
        <fullName evidence="2">Enoyl-CoA hydratase</fullName>
    </submittedName>
</protein>
<reference evidence="2 3" key="1">
    <citation type="journal article" date="2019" name="Emerg. Microbes Infect.">
        <title>Comprehensive subspecies identification of 175 nontuberculous mycobacteria species based on 7547 genomic profiles.</title>
        <authorList>
            <person name="Matsumoto Y."/>
            <person name="Kinjo T."/>
            <person name="Motooka D."/>
            <person name="Nabeya D."/>
            <person name="Jung N."/>
            <person name="Uechi K."/>
            <person name="Horii T."/>
            <person name="Iida T."/>
            <person name="Fujita J."/>
            <person name="Nakamura S."/>
        </authorList>
    </citation>
    <scope>NUCLEOTIDE SEQUENCE [LARGE SCALE GENOMIC DNA]</scope>
    <source>
        <strain evidence="2 3">JCM 6396</strain>
    </source>
</reference>
<dbReference type="KEGG" id="mdu:MDUV_29280"/>
<sequence>MTELPAEVDLAAEELRGRIDGDTLTVTIDRPEKRNALTADGYHGIKTAAMIVADEPTLDFLVITGTGDAFCAGGDMNAVGNPDRRWDAFTEAYDGTPFETLGKIPKIVVCAVNGLALGGGLVMTLYADLVIASDRARMRVPDLTRGVYEAFVAARLPQRIGTLRANHLIYGNDWVEAEEAHRLGLVGKVVAHETLAAETAALLDRVRNTGPAARTAMKREMARSLPAVDASGYWASVGTAEQIEAFTAFLQKRAPQWSRTSDRDAFVSTRRPAWIPPQPDAKGSEDH</sequence>
<dbReference type="RefSeq" id="WP_098003787.1">
    <property type="nucleotide sequence ID" value="NZ_AP022563.1"/>
</dbReference>
<dbReference type="PANTHER" id="PTHR43802:SF1">
    <property type="entry name" value="IP11341P-RELATED"/>
    <property type="match status" value="1"/>
</dbReference>
<dbReference type="PANTHER" id="PTHR43802">
    <property type="entry name" value="ENOYL-COA HYDRATASE"/>
    <property type="match status" value="1"/>
</dbReference>
<gene>
    <name evidence="2" type="ORF">MDUV_29280</name>
</gene>
<evidence type="ECO:0000256" key="1">
    <source>
        <dbReference type="ARBA" id="ARBA00005254"/>
    </source>
</evidence>
<organism evidence="2 3">
    <name type="scientific">Mycolicibacterium duvalii</name>
    <dbReference type="NCBI Taxonomy" id="39688"/>
    <lineage>
        <taxon>Bacteria</taxon>
        <taxon>Bacillati</taxon>
        <taxon>Actinomycetota</taxon>
        <taxon>Actinomycetes</taxon>
        <taxon>Mycobacteriales</taxon>
        <taxon>Mycobacteriaceae</taxon>
        <taxon>Mycolicibacterium</taxon>
    </lineage>
</organism>
<dbReference type="OrthoDB" id="4608673at2"/>
<keyword evidence="3" id="KW-1185">Reference proteome</keyword>